<evidence type="ECO:0000256" key="5">
    <source>
        <dbReference type="ARBA" id="ARBA00035648"/>
    </source>
</evidence>
<evidence type="ECO:0000256" key="1">
    <source>
        <dbReference type="ARBA" id="ARBA00001968"/>
    </source>
</evidence>
<dbReference type="AlphaFoldDB" id="A0A9D1MN73"/>
<evidence type="ECO:0000256" key="2">
    <source>
        <dbReference type="ARBA" id="ARBA00022722"/>
    </source>
</evidence>
<dbReference type="PANTHER" id="PTHR30636:SF3">
    <property type="entry name" value="UPF0701 PROTEIN YICC"/>
    <property type="match status" value="1"/>
</dbReference>
<gene>
    <name evidence="8" type="ORF">IAB07_05550</name>
</gene>
<dbReference type="PANTHER" id="PTHR30636">
    <property type="entry name" value="UPF0701 PROTEIN YICC"/>
    <property type="match status" value="1"/>
</dbReference>
<name>A0A9D1MN73_9FIRM</name>
<dbReference type="NCBIfam" id="TIGR00255">
    <property type="entry name" value="YicC/YloC family endoribonuclease"/>
    <property type="match status" value="1"/>
</dbReference>
<feature type="domain" description="Endoribonuclease YicC-like N-terminal" evidence="6">
    <location>
        <begin position="2"/>
        <end position="135"/>
    </location>
</feature>
<organism evidence="8 9">
    <name type="scientific">Candidatus Caccalectryoclostridium excrementigallinarum</name>
    <dbReference type="NCBI Taxonomy" id="2840710"/>
    <lineage>
        <taxon>Bacteria</taxon>
        <taxon>Bacillati</taxon>
        <taxon>Bacillota</taxon>
        <taxon>Clostridia</taxon>
        <taxon>Christensenellales</taxon>
        <taxon>Christensenellaceae</taxon>
        <taxon>Christensenellaceae incertae sedis</taxon>
        <taxon>Candidatus Caccalectryoclostridium</taxon>
    </lineage>
</organism>
<dbReference type="Pfam" id="PF03755">
    <property type="entry name" value="YicC-like_N"/>
    <property type="match status" value="1"/>
</dbReference>
<dbReference type="GO" id="GO:0016787">
    <property type="term" value="F:hydrolase activity"/>
    <property type="evidence" value="ECO:0007669"/>
    <property type="project" value="UniProtKB-KW"/>
</dbReference>
<dbReference type="InterPro" id="IPR013551">
    <property type="entry name" value="YicC-like_C"/>
</dbReference>
<dbReference type="Pfam" id="PF08340">
    <property type="entry name" value="YicC-like_C"/>
    <property type="match status" value="1"/>
</dbReference>
<keyword evidence="2" id="KW-0540">Nuclease</keyword>
<keyword evidence="4" id="KW-0378">Hydrolase</keyword>
<evidence type="ECO:0000256" key="4">
    <source>
        <dbReference type="ARBA" id="ARBA00022801"/>
    </source>
</evidence>
<accession>A0A9D1MN73</accession>
<feature type="domain" description="Endoribonuclease YicC-like C-terminal" evidence="7">
    <location>
        <begin position="152"/>
        <end position="271"/>
    </location>
</feature>
<dbReference type="GO" id="GO:0004521">
    <property type="term" value="F:RNA endonuclease activity"/>
    <property type="evidence" value="ECO:0007669"/>
    <property type="project" value="InterPro"/>
</dbReference>
<dbReference type="EMBL" id="DVNJ01000031">
    <property type="protein sequence ID" value="HIU63211.1"/>
    <property type="molecule type" value="Genomic_DNA"/>
</dbReference>
<keyword evidence="3" id="KW-0255">Endonuclease</keyword>
<dbReference type="Proteomes" id="UP000824145">
    <property type="component" value="Unassembled WGS sequence"/>
</dbReference>
<evidence type="ECO:0000259" key="7">
    <source>
        <dbReference type="Pfam" id="PF08340"/>
    </source>
</evidence>
<protein>
    <submittedName>
        <fullName evidence="8">YicC family protein</fullName>
    </submittedName>
</protein>
<evidence type="ECO:0000313" key="8">
    <source>
        <dbReference type="EMBL" id="HIU63211.1"/>
    </source>
</evidence>
<dbReference type="InterPro" id="IPR013527">
    <property type="entry name" value="YicC-like_N"/>
</dbReference>
<evidence type="ECO:0000256" key="3">
    <source>
        <dbReference type="ARBA" id="ARBA00022759"/>
    </source>
</evidence>
<evidence type="ECO:0000313" key="9">
    <source>
        <dbReference type="Proteomes" id="UP000824145"/>
    </source>
</evidence>
<reference evidence="8" key="2">
    <citation type="journal article" date="2021" name="PeerJ">
        <title>Extensive microbial diversity within the chicken gut microbiome revealed by metagenomics and culture.</title>
        <authorList>
            <person name="Gilroy R."/>
            <person name="Ravi A."/>
            <person name="Getino M."/>
            <person name="Pursley I."/>
            <person name="Horton D.L."/>
            <person name="Alikhan N.F."/>
            <person name="Baker D."/>
            <person name="Gharbi K."/>
            <person name="Hall N."/>
            <person name="Watson M."/>
            <person name="Adriaenssens E.M."/>
            <person name="Foster-Nyarko E."/>
            <person name="Jarju S."/>
            <person name="Secka A."/>
            <person name="Antonio M."/>
            <person name="Oren A."/>
            <person name="Chaudhuri R.R."/>
            <person name="La Ragione R."/>
            <person name="Hildebrand F."/>
            <person name="Pallen M.J."/>
        </authorList>
    </citation>
    <scope>NUCLEOTIDE SEQUENCE</scope>
    <source>
        <strain evidence="8">9366</strain>
    </source>
</reference>
<evidence type="ECO:0000259" key="6">
    <source>
        <dbReference type="Pfam" id="PF03755"/>
    </source>
</evidence>
<sequence length="271" mass="30375">MVVEIKSVNHRFLDMNLKLPRTLGFAEDAIRSAVKAAVSRGHLEIFVNYEREKSGSVGLDAELARDYCVMAKKAAMTYGVENDFGVSSLFRMPDVVCVKEQDEDEKAVLDLVARAVGEALEGLIAMREKEGGMLRRDLEEKAANISAFVDKVEKLAPKSVEEHKERMRERITELLGDVAFDEARLMNEAAFYADKVAIDEEIARLRSHVRHFLDVCGGEGAMGKKLDFIVQEMNRETNTIGSKCSDKDIAQCVIDAKCEIEKVREQVQNVE</sequence>
<dbReference type="InterPro" id="IPR005229">
    <property type="entry name" value="YicC/YloC-like"/>
</dbReference>
<comment type="similarity">
    <text evidence="5">Belongs to the YicC/YloC family.</text>
</comment>
<reference evidence="8" key="1">
    <citation type="submission" date="2020-10" db="EMBL/GenBank/DDBJ databases">
        <authorList>
            <person name="Gilroy R."/>
        </authorList>
    </citation>
    <scope>NUCLEOTIDE SEQUENCE</scope>
    <source>
        <strain evidence="8">9366</strain>
    </source>
</reference>
<proteinExistence type="inferred from homology"/>
<comment type="cofactor">
    <cofactor evidence="1">
        <name>a divalent metal cation</name>
        <dbReference type="ChEBI" id="CHEBI:60240"/>
    </cofactor>
</comment>
<comment type="caution">
    <text evidence="8">The sequence shown here is derived from an EMBL/GenBank/DDBJ whole genome shotgun (WGS) entry which is preliminary data.</text>
</comment>